<evidence type="ECO:0000259" key="1">
    <source>
        <dbReference type="PROSITE" id="PS51063"/>
    </source>
</evidence>
<dbReference type="GO" id="GO:0006355">
    <property type="term" value="P:regulation of DNA-templated transcription"/>
    <property type="evidence" value="ECO:0007669"/>
    <property type="project" value="InterPro"/>
</dbReference>
<protein>
    <submittedName>
        <fullName evidence="2">Crp/Fnr family transcriptional regulator</fullName>
    </submittedName>
</protein>
<dbReference type="KEGG" id="wna:KA717_17870"/>
<dbReference type="Pfam" id="PF13545">
    <property type="entry name" value="HTH_Crp_2"/>
    <property type="match status" value="1"/>
</dbReference>
<dbReference type="InterPro" id="IPR012318">
    <property type="entry name" value="HTH_CRP"/>
</dbReference>
<dbReference type="AlphaFoldDB" id="A0A977L265"/>
<dbReference type="PROSITE" id="PS51063">
    <property type="entry name" value="HTH_CRP_2"/>
    <property type="match status" value="1"/>
</dbReference>
<organism evidence="2">
    <name type="scientific">Woronichinia naegeliana WA131</name>
    <dbReference type="NCBI Taxonomy" id="2824559"/>
    <lineage>
        <taxon>Bacteria</taxon>
        <taxon>Bacillati</taxon>
        <taxon>Cyanobacteriota</taxon>
        <taxon>Cyanophyceae</taxon>
        <taxon>Synechococcales</taxon>
        <taxon>Coelosphaeriaceae</taxon>
        <taxon>Woronichinia</taxon>
    </lineage>
</organism>
<evidence type="ECO:0000313" key="2">
    <source>
        <dbReference type="EMBL" id="UXE64199.1"/>
    </source>
</evidence>
<dbReference type="SUPFAM" id="SSF46785">
    <property type="entry name" value="Winged helix' DNA-binding domain"/>
    <property type="match status" value="1"/>
</dbReference>
<reference evidence="2" key="1">
    <citation type="submission" date="2021-04" db="EMBL/GenBank/DDBJ databases">
        <title>Genome sequence of Woronichinia naegeliana from Washington state freshwater lake bloom.</title>
        <authorList>
            <person name="Dreher T.W."/>
        </authorList>
    </citation>
    <scope>NUCLEOTIDE SEQUENCE</scope>
    <source>
        <strain evidence="2">WA131</strain>
    </source>
</reference>
<feature type="domain" description="HTH crp-type" evidence="1">
    <location>
        <begin position="128"/>
        <end position="201"/>
    </location>
</feature>
<dbReference type="Proteomes" id="UP001065613">
    <property type="component" value="Chromosome"/>
</dbReference>
<dbReference type="Gene3D" id="2.60.120.10">
    <property type="entry name" value="Jelly Rolls"/>
    <property type="match status" value="1"/>
</dbReference>
<dbReference type="InterPro" id="IPR036390">
    <property type="entry name" value="WH_DNA-bd_sf"/>
</dbReference>
<dbReference type="GO" id="GO:0003677">
    <property type="term" value="F:DNA binding"/>
    <property type="evidence" value="ECO:0007669"/>
    <property type="project" value="InterPro"/>
</dbReference>
<sequence length="215" mass="24785">MQWGQEHYRDRTFAKDSLIPTRPGLLYLVHQGRVRLSSQAMGGSNSSSEKELGEGEFLLGFFGLGQPLEIPTQGAFRYEAYAHLEQTAVIWLYWNELKQWPSLYLTILEQFHQVQQRQLVWMSILGEKSTLMRLLNFLILLLRESGEKTDTECYLPYFISQAQIGSAIRSNRVTITRLMVKLREQGVIVPHANNFIMISPGKLYQTYGIRLETAP</sequence>
<proteinExistence type="predicted"/>
<name>A0A977L265_9CYAN</name>
<dbReference type="InterPro" id="IPR014710">
    <property type="entry name" value="RmlC-like_jellyroll"/>
</dbReference>
<dbReference type="EMBL" id="CP073041">
    <property type="protein sequence ID" value="UXE64199.1"/>
    <property type="molecule type" value="Genomic_DNA"/>
</dbReference>
<gene>
    <name evidence="2" type="ORF">KA717_17870</name>
</gene>
<accession>A0A977L265</accession>